<dbReference type="SUPFAM" id="SSF55729">
    <property type="entry name" value="Acyl-CoA N-acyltransferases (Nat)"/>
    <property type="match status" value="1"/>
</dbReference>
<evidence type="ECO:0000313" key="3">
    <source>
        <dbReference type="Proteomes" id="UP001521209"/>
    </source>
</evidence>
<evidence type="ECO:0000313" key="2">
    <source>
        <dbReference type="EMBL" id="MCF3947842.1"/>
    </source>
</evidence>
<gene>
    <name evidence="2" type="ORF">L2A60_14270</name>
</gene>
<protein>
    <submittedName>
        <fullName evidence="2">GNAT family N-acetyltransferase</fullName>
    </submittedName>
</protein>
<dbReference type="InterPro" id="IPR051531">
    <property type="entry name" value="N-acetyltransferase"/>
</dbReference>
<accession>A0ABS9DYL1</accession>
<dbReference type="Gene3D" id="3.40.630.30">
    <property type="match status" value="1"/>
</dbReference>
<dbReference type="Pfam" id="PF13302">
    <property type="entry name" value="Acetyltransf_3"/>
    <property type="match status" value="1"/>
</dbReference>
<organism evidence="2 3">
    <name type="scientific">Acidiphilium iwatense</name>
    <dbReference type="NCBI Taxonomy" id="768198"/>
    <lineage>
        <taxon>Bacteria</taxon>
        <taxon>Pseudomonadati</taxon>
        <taxon>Pseudomonadota</taxon>
        <taxon>Alphaproteobacteria</taxon>
        <taxon>Acetobacterales</taxon>
        <taxon>Acidocellaceae</taxon>
        <taxon>Acidiphilium</taxon>
    </lineage>
</organism>
<dbReference type="RefSeq" id="WP_235705122.1">
    <property type="nucleotide sequence ID" value="NZ_JAKGBZ010000032.1"/>
</dbReference>
<sequence>MATKLSSREHRKMPAMNDAGRPVMLETSRLVLRPHERSDFEELATIWADPEVVKHISGKPSSRTESWMRLVTYSGLWPLLGYGYWAIQEKQTGRFIGDIGFADFHRPIEPSINGIPEAGWALASWAHGQGFASEALGVALAWLDHETPYRRTVCLTDPNHRASIRVAEKAGFVAGPITSFRGEDTLILVRDITG</sequence>
<keyword evidence="3" id="KW-1185">Reference proteome</keyword>
<dbReference type="PANTHER" id="PTHR43792:SF16">
    <property type="entry name" value="N-ACETYLTRANSFERASE DOMAIN-CONTAINING PROTEIN"/>
    <property type="match status" value="1"/>
</dbReference>
<comment type="caution">
    <text evidence="2">The sequence shown here is derived from an EMBL/GenBank/DDBJ whole genome shotgun (WGS) entry which is preliminary data.</text>
</comment>
<dbReference type="Proteomes" id="UP001521209">
    <property type="component" value="Unassembled WGS sequence"/>
</dbReference>
<feature type="domain" description="N-acetyltransferase" evidence="1">
    <location>
        <begin position="30"/>
        <end position="193"/>
    </location>
</feature>
<evidence type="ECO:0000259" key="1">
    <source>
        <dbReference type="PROSITE" id="PS51186"/>
    </source>
</evidence>
<dbReference type="PROSITE" id="PS51186">
    <property type="entry name" value="GNAT"/>
    <property type="match status" value="1"/>
</dbReference>
<proteinExistence type="predicted"/>
<dbReference type="PANTHER" id="PTHR43792">
    <property type="entry name" value="GNAT FAMILY, PUTATIVE (AFU_ORTHOLOGUE AFUA_3G00765)-RELATED-RELATED"/>
    <property type="match status" value="1"/>
</dbReference>
<dbReference type="EMBL" id="JAKGBZ010000032">
    <property type="protein sequence ID" value="MCF3947842.1"/>
    <property type="molecule type" value="Genomic_DNA"/>
</dbReference>
<dbReference type="InterPro" id="IPR000182">
    <property type="entry name" value="GNAT_dom"/>
</dbReference>
<name>A0ABS9DYL1_9PROT</name>
<dbReference type="InterPro" id="IPR016181">
    <property type="entry name" value="Acyl_CoA_acyltransferase"/>
</dbReference>
<reference evidence="2 3" key="1">
    <citation type="submission" date="2022-01" db="EMBL/GenBank/DDBJ databases">
        <authorList>
            <person name="Won M."/>
            <person name="Kim S.-J."/>
            <person name="Kwon S.-W."/>
        </authorList>
    </citation>
    <scope>NUCLEOTIDE SEQUENCE [LARGE SCALE GENOMIC DNA]</scope>
    <source>
        <strain evidence="2 3">KCTC 23505</strain>
    </source>
</reference>